<protein>
    <submittedName>
        <fullName evidence="7">TetR family transcriptional regulator</fullName>
    </submittedName>
</protein>
<dbReference type="PANTHER" id="PTHR30055:SF234">
    <property type="entry name" value="HTH-TYPE TRANSCRIPTIONAL REGULATOR BETI"/>
    <property type="match status" value="1"/>
</dbReference>
<reference evidence="7 8" key="1">
    <citation type="submission" date="2020-10" db="EMBL/GenBank/DDBJ databases">
        <title>Identification of Nocardia species via Next-generation sequencing and recognition of intraspecies genetic diversity.</title>
        <authorList>
            <person name="Li P."/>
            <person name="Li P."/>
            <person name="Lu B."/>
        </authorList>
    </citation>
    <scope>NUCLEOTIDE SEQUENCE [LARGE SCALE GENOMIC DNA]</scope>
    <source>
        <strain evidence="7 8">BJ06-0143</strain>
    </source>
</reference>
<dbReference type="SUPFAM" id="SSF48498">
    <property type="entry name" value="Tetracyclin repressor-like, C-terminal domain"/>
    <property type="match status" value="1"/>
</dbReference>
<dbReference type="SMART" id="SM00530">
    <property type="entry name" value="HTH_XRE"/>
    <property type="match status" value="1"/>
</dbReference>
<name>A0ABS0D3F2_9NOCA</name>
<evidence type="ECO:0000256" key="4">
    <source>
        <dbReference type="PROSITE-ProRule" id="PRU00335"/>
    </source>
</evidence>
<comment type="caution">
    <text evidence="7">The sequence shown here is derived from an EMBL/GenBank/DDBJ whole genome shotgun (WGS) entry which is preliminary data.</text>
</comment>
<gene>
    <name evidence="7" type="ORF">IU449_00385</name>
</gene>
<sequence length="297" mass="31561">MTDQAGATAPGLGRAGALVRLSRLRAGMSLRGLAGRIGVSAGTLSAIENGKTPVTLDRLDRIAAELGTTTLEILRTPHAEAAGNVGAAIADSPGGGSWRAFEPLVLDPPVQAAIDTFVTMGYHGATMRMIAAKADMSVAGIYHYYPSKQHLLVAVLDLAMAELLWRIPAARAAGVRASEKFANVVEVLALFHTFRSDLAFIGATEMRSLDEPDRTRITLRRDEVQHILDDAIAAGIAAAEFATPHPREAARAIATMCTSLPQWFQPDGPITPNEIARRYAEFAIDMVRGHPVPVGPA</sequence>
<dbReference type="Pfam" id="PF01381">
    <property type="entry name" value="HTH_3"/>
    <property type="match status" value="1"/>
</dbReference>
<organism evidence="7 8">
    <name type="scientific">Nocardia higoensis</name>
    <dbReference type="NCBI Taxonomy" id="228599"/>
    <lineage>
        <taxon>Bacteria</taxon>
        <taxon>Bacillati</taxon>
        <taxon>Actinomycetota</taxon>
        <taxon>Actinomycetes</taxon>
        <taxon>Mycobacteriales</taxon>
        <taxon>Nocardiaceae</taxon>
        <taxon>Nocardia</taxon>
    </lineage>
</organism>
<dbReference type="InterPro" id="IPR001387">
    <property type="entry name" value="Cro/C1-type_HTH"/>
</dbReference>
<evidence type="ECO:0000313" key="8">
    <source>
        <dbReference type="Proteomes" id="UP000707731"/>
    </source>
</evidence>
<keyword evidence="1" id="KW-0805">Transcription regulation</keyword>
<keyword evidence="8" id="KW-1185">Reference proteome</keyword>
<evidence type="ECO:0000259" key="6">
    <source>
        <dbReference type="PROSITE" id="PS50977"/>
    </source>
</evidence>
<dbReference type="Proteomes" id="UP000707731">
    <property type="component" value="Unassembled WGS sequence"/>
</dbReference>
<feature type="DNA-binding region" description="H-T-H motif" evidence="4">
    <location>
        <begin position="126"/>
        <end position="145"/>
    </location>
</feature>
<dbReference type="SUPFAM" id="SSF47413">
    <property type="entry name" value="lambda repressor-like DNA-binding domains"/>
    <property type="match status" value="1"/>
</dbReference>
<dbReference type="Gene3D" id="1.10.260.40">
    <property type="entry name" value="lambda repressor-like DNA-binding domains"/>
    <property type="match status" value="1"/>
</dbReference>
<dbReference type="SUPFAM" id="SSF46689">
    <property type="entry name" value="Homeodomain-like"/>
    <property type="match status" value="1"/>
</dbReference>
<dbReference type="Pfam" id="PF00440">
    <property type="entry name" value="TetR_N"/>
    <property type="match status" value="1"/>
</dbReference>
<dbReference type="PANTHER" id="PTHR30055">
    <property type="entry name" value="HTH-TYPE TRANSCRIPTIONAL REGULATOR RUTR"/>
    <property type="match status" value="1"/>
</dbReference>
<keyword evidence="2 4" id="KW-0238">DNA-binding</keyword>
<evidence type="ECO:0000313" key="7">
    <source>
        <dbReference type="EMBL" id="MBF6353019.1"/>
    </source>
</evidence>
<evidence type="ECO:0000256" key="2">
    <source>
        <dbReference type="ARBA" id="ARBA00023125"/>
    </source>
</evidence>
<accession>A0ABS0D3F2</accession>
<dbReference type="RefSeq" id="WP_194999987.1">
    <property type="nucleotide sequence ID" value="NZ_JADLQN010000001.1"/>
</dbReference>
<dbReference type="Gene3D" id="1.10.357.10">
    <property type="entry name" value="Tetracycline Repressor, domain 2"/>
    <property type="match status" value="1"/>
</dbReference>
<proteinExistence type="predicted"/>
<keyword evidence="3" id="KW-0804">Transcription</keyword>
<dbReference type="InterPro" id="IPR010982">
    <property type="entry name" value="Lambda_DNA-bd_dom_sf"/>
</dbReference>
<dbReference type="InterPro" id="IPR001647">
    <property type="entry name" value="HTH_TetR"/>
</dbReference>
<evidence type="ECO:0000256" key="3">
    <source>
        <dbReference type="ARBA" id="ARBA00023163"/>
    </source>
</evidence>
<dbReference type="InterPro" id="IPR036271">
    <property type="entry name" value="Tet_transcr_reg_TetR-rel_C_sf"/>
</dbReference>
<dbReference type="InterPro" id="IPR041490">
    <property type="entry name" value="KstR2_TetR_C"/>
</dbReference>
<evidence type="ECO:0000256" key="1">
    <source>
        <dbReference type="ARBA" id="ARBA00023015"/>
    </source>
</evidence>
<feature type="domain" description="HTH cro/C1-type" evidence="5">
    <location>
        <begin position="19"/>
        <end position="73"/>
    </location>
</feature>
<dbReference type="PROSITE" id="PS50943">
    <property type="entry name" value="HTH_CROC1"/>
    <property type="match status" value="1"/>
</dbReference>
<dbReference type="Pfam" id="PF17932">
    <property type="entry name" value="TetR_C_24"/>
    <property type="match status" value="1"/>
</dbReference>
<feature type="domain" description="HTH tetR-type" evidence="6">
    <location>
        <begin position="103"/>
        <end position="163"/>
    </location>
</feature>
<dbReference type="EMBL" id="JADLQN010000001">
    <property type="protein sequence ID" value="MBF6353019.1"/>
    <property type="molecule type" value="Genomic_DNA"/>
</dbReference>
<dbReference type="InterPro" id="IPR050109">
    <property type="entry name" value="HTH-type_TetR-like_transc_reg"/>
</dbReference>
<evidence type="ECO:0000259" key="5">
    <source>
        <dbReference type="PROSITE" id="PS50943"/>
    </source>
</evidence>
<dbReference type="CDD" id="cd00093">
    <property type="entry name" value="HTH_XRE"/>
    <property type="match status" value="1"/>
</dbReference>
<dbReference type="InterPro" id="IPR009057">
    <property type="entry name" value="Homeodomain-like_sf"/>
</dbReference>
<dbReference type="PROSITE" id="PS50977">
    <property type="entry name" value="HTH_TETR_2"/>
    <property type="match status" value="1"/>
</dbReference>